<evidence type="ECO:0000313" key="2">
    <source>
        <dbReference type="EMBL" id="MDR7085210.1"/>
    </source>
</evidence>
<gene>
    <name evidence="2" type="ORF">J2X11_000049</name>
</gene>
<protein>
    <recommendedName>
        <fullName evidence="4">CheW-like domain-containing protein</fullName>
    </recommendedName>
</protein>
<dbReference type="RefSeq" id="WP_309965090.1">
    <property type="nucleotide sequence ID" value="NZ_JAVDWH010000001.1"/>
</dbReference>
<comment type="caution">
    <text evidence="2">The sequence shown here is derived from an EMBL/GenBank/DDBJ whole genome shotgun (WGS) entry which is preliminary data.</text>
</comment>
<feature type="region of interest" description="Disordered" evidence="1">
    <location>
        <begin position="1"/>
        <end position="27"/>
    </location>
</feature>
<organism evidence="2 3">
    <name type="scientific">Aeromicrobium panaciterrae</name>
    <dbReference type="NCBI Taxonomy" id="363861"/>
    <lineage>
        <taxon>Bacteria</taxon>
        <taxon>Bacillati</taxon>
        <taxon>Actinomycetota</taxon>
        <taxon>Actinomycetes</taxon>
        <taxon>Propionibacteriales</taxon>
        <taxon>Nocardioidaceae</taxon>
        <taxon>Aeromicrobium</taxon>
    </lineage>
</organism>
<reference evidence="2 3" key="1">
    <citation type="submission" date="2023-07" db="EMBL/GenBank/DDBJ databases">
        <title>Sorghum-associated microbial communities from plants grown in Nebraska, USA.</title>
        <authorList>
            <person name="Schachtman D."/>
        </authorList>
    </citation>
    <scope>NUCLEOTIDE SEQUENCE [LARGE SCALE GENOMIC DNA]</scope>
    <source>
        <strain evidence="2 3">BE248</strain>
    </source>
</reference>
<dbReference type="EMBL" id="JAVDWH010000001">
    <property type="protein sequence ID" value="MDR7085210.1"/>
    <property type="molecule type" value="Genomic_DNA"/>
</dbReference>
<evidence type="ECO:0008006" key="4">
    <source>
        <dbReference type="Google" id="ProtNLM"/>
    </source>
</evidence>
<name>A0ABU1UJ83_9ACTN</name>
<keyword evidence="3" id="KW-1185">Reference proteome</keyword>
<proteinExistence type="predicted"/>
<accession>A0ABU1UJ83</accession>
<evidence type="ECO:0000256" key="1">
    <source>
        <dbReference type="SAM" id="MobiDB-lite"/>
    </source>
</evidence>
<evidence type="ECO:0000313" key="3">
    <source>
        <dbReference type="Proteomes" id="UP001257739"/>
    </source>
</evidence>
<dbReference type="Proteomes" id="UP001257739">
    <property type="component" value="Unassembled WGS sequence"/>
</dbReference>
<sequence length="174" mass="18531">MTINETIDVSRGTSAASTKDESDEQREEFALPHITVGIFEGRYKGALAYALRSALGRPATIDVAPARMEEASSEVPLDVVELLGPAGDRLVVATEKSDMLVVEVSDSVIERLSDPQLARLRRHTKCLLVEVNSTGQVVRVAGPIAGIFSIVPPGEGMHVHTGTDHATRVPPPAA</sequence>
<feature type="compositionally biased region" description="Polar residues" evidence="1">
    <location>
        <begin position="1"/>
        <end position="17"/>
    </location>
</feature>